<keyword evidence="3" id="KW-0653">Protein transport</keyword>
<proteinExistence type="inferred from homology"/>
<dbReference type="AlphaFoldDB" id="A0A2P2D1F3"/>
<accession>A0A2P2D1F3</accession>
<evidence type="ECO:0000256" key="1">
    <source>
        <dbReference type="ARBA" id="ARBA00009990"/>
    </source>
</evidence>
<evidence type="ECO:0000256" key="4">
    <source>
        <dbReference type="ARBA" id="ARBA00023010"/>
    </source>
</evidence>
<dbReference type="OrthoDB" id="1699164at2"/>
<dbReference type="GO" id="GO:0015031">
    <property type="term" value="P:protein transport"/>
    <property type="evidence" value="ECO:0007669"/>
    <property type="project" value="UniProtKB-KW"/>
</dbReference>
<dbReference type="EMBL" id="BFAY01000007">
    <property type="protein sequence ID" value="GBF38473.1"/>
    <property type="molecule type" value="Genomic_DNA"/>
</dbReference>
<comment type="similarity">
    <text evidence="1">Belongs to the SecB family.</text>
</comment>
<name>A0A2P2D1F3_9LEPT</name>
<organism evidence="5 6">
    <name type="scientific">Leptospira johnsonii</name>
    <dbReference type="NCBI Taxonomy" id="1917820"/>
    <lineage>
        <taxon>Bacteria</taxon>
        <taxon>Pseudomonadati</taxon>
        <taxon>Spirochaetota</taxon>
        <taxon>Spirochaetia</taxon>
        <taxon>Leptospirales</taxon>
        <taxon>Leptospiraceae</taxon>
        <taxon>Leptospira</taxon>
    </lineage>
</organism>
<dbReference type="InterPro" id="IPR035958">
    <property type="entry name" value="SecB-like_sf"/>
</dbReference>
<keyword evidence="4" id="KW-0811">Translocation</keyword>
<evidence type="ECO:0000256" key="2">
    <source>
        <dbReference type="ARBA" id="ARBA00022448"/>
    </source>
</evidence>
<evidence type="ECO:0000313" key="6">
    <source>
        <dbReference type="Proteomes" id="UP000245076"/>
    </source>
</evidence>
<dbReference type="Proteomes" id="UP000245076">
    <property type="component" value="Unassembled WGS sequence"/>
</dbReference>
<keyword evidence="2" id="KW-0813">Transport</keyword>
<dbReference type="GO" id="GO:0051262">
    <property type="term" value="P:protein tetramerization"/>
    <property type="evidence" value="ECO:0007669"/>
    <property type="project" value="InterPro"/>
</dbReference>
<comment type="caution">
    <text evidence="5">The sequence shown here is derived from an EMBL/GenBank/DDBJ whole genome shotgun (WGS) entry which is preliminary data.</text>
</comment>
<keyword evidence="6" id="KW-1185">Reference proteome</keyword>
<reference evidence="5 6" key="1">
    <citation type="submission" date="2018-02" db="EMBL/GenBank/DDBJ databases">
        <title>Novel Leptospira species isolated from soil and water in Japan.</title>
        <authorList>
            <person name="Nakao R."/>
            <person name="Masuzawa T."/>
        </authorList>
    </citation>
    <scope>NUCLEOTIDE SEQUENCE [LARGE SCALE GENOMIC DNA]</scope>
    <source>
        <strain evidence="5 6">E8</strain>
    </source>
</reference>
<evidence type="ECO:0000256" key="3">
    <source>
        <dbReference type="ARBA" id="ARBA00022927"/>
    </source>
</evidence>
<dbReference type="RefSeq" id="WP_108928173.1">
    <property type="nucleotide sequence ID" value="NZ_BFAY01000007.1"/>
</dbReference>
<dbReference type="Pfam" id="PF02556">
    <property type="entry name" value="SecB"/>
    <property type="match status" value="1"/>
</dbReference>
<dbReference type="Gene3D" id="3.10.420.10">
    <property type="entry name" value="SecB-like"/>
    <property type="match status" value="1"/>
</dbReference>
<gene>
    <name evidence="5" type="ORF">LPTSP1_14660</name>
</gene>
<dbReference type="InterPro" id="IPR003708">
    <property type="entry name" value="SecB"/>
</dbReference>
<dbReference type="GO" id="GO:0051082">
    <property type="term" value="F:unfolded protein binding"/>
    <property type="evidence" value="ECO:0007669"/>
    <property type="project" value="InterPro"/>
</dbReference>
<dbReference type="SUPFAM" id="SSF54611">
    <property type="entry name" value="SecB-like"/>
    <property type="match status" value="1"/>
</dbReference>
<evidence type="ECO:0000313" key="5">
    <source>
        <dbReference type="EMBL" id="GBF38473.1"/>
    </source>
</evidence>
<sequence length="144" mass="16537">MNQSEDKSVNKVRFNYAVMVACEFRRAPILKENSSINFFPTIFTESNVEDGVSARHFGIRLTNDDQTMECYVEYVGVFQNIGAGQTEFERFLKYNAVAVLIPYVRETIQAILQRSGVQSSPFPIINVFEFVDQYEKELEEGKVV</sequence>
<protein>
    <submittedName>
        <fullName evidence="5">Preprotein translocase, SecB subunit-like protein</fullName>
    </submittedName>
</protein>